<keyword evidence="8" id="KW-0779">Telomere</keyword>
<feature type="compositionally biased region" description="Basic and acidic residues" evidence="13">
    <location>
        <begin position="343"/>
        <end position="352"/>
    </location>
</feature>
<dbReference type="InterPro" id="IPR028389">
    <property type="entry name" value="POT1"/>
</dbReference>
<dbReference type="GO" id="GO:0032210">
    <property type="term" value="P:regulation of telomere maintenance via telomerase"/>
    <property type="evidence" value="ECO:0007669"/>
    <property type="project" value="TreeGrafter"/>
</dbReference>
<keyword evidence="7 14" id="KW-0812">Transmembrane</keyword>
<dbReference type="InterPro" id="IPR012340">
    <property type="entry name" value="NA-bd_OB-fold"/>
</dbReference>
<keyword evidence="12" id="KW-0539">Nucleus</keyword>
<dbReference type="GO" id="GO:0000783">
    <property type="term" value="C:nuclear telomere cap complex"/>
    <property type="evidence" value="ECO:0007669"/>
    <property type="project" value="TreeGrafter"/>
</dbReference>
<dbReference type="InterPro" id="IPR032042">
    <property type="entry name" value="POT1PC"/>
</dbReference>
<feature type="region of interest" description="Disordered" evidence="13">
    <location>
        <begin position="343"/>
        <end position="388"/>
    </location>
</feature>
<feature type="domain" description="Protection of telomeres protein 1 ssDNA-binding" evidence="16">
    <location>
        <begin position="191"/>
        <end position="342"/>
    </location>
</feature>
<evidence type="ECO:0000259" key="16">
    <source>
        <dbReference type="Pfam" id="PF16686"/>
    </source>
</evidence>
<dbReference type="Gene3D" id="1.20.58.340">
    <property type="entry name" value="Magnesium transport protein CorA, transmembrane region"/>
    <property type="match status" value="1"/>
</dbReference>
<name>A0A8H4IY20_9PEZI</name>
<keyword evidence="6" id="KW-0158">Chromosome</keyword>
<keyword evidence="9 14" id="KW-1133">Transmembrane helix</keyword>
<evidence type="ECO:0000256" key="9">
    <source>
        <dbReference type="ARBA" id="ARBA00022989"/>
    </source>
</evidence>
<organism evidence="17 18">
    <name type="scientific">Botryosphaeria dothidea</name>
    <dbReference type="NCBI Taxonomy" id="55169"/>
    <lineage>
        <taxon>Eukaryota</taxon>
        <taxon>Fungi</taxon>
        <taxon>Dikarya</taxon>
        <taxon>Ascomycota</taxon>
        <taxon>Pezizomycotina</taxon>
        <taxon>Dothideomycetes</taxon>
        <taxon>Dothideomycetes incertae sedis</taxon>
        <taxon>Botryosphaeriales</taxon>
        <taxon>Botryosphaeriaceae</taxon>
        <taxon>Botryosphaeria</taxon>
    </lineage>
</organism>
<dbReference type="Pfam" id="PF16686">
    <property type="entry name" value="POT1PC"/>
    <property type="match status" value="1"/>
</dbReference>
<evidence type="ECO:0000256" key="8">
    <source>
        <dbReference type="ARBA" id="ARBA00022895"/>
    </source>
</evidence>
<sequence length="1158" mass="131064">MPLGAPVKQPEGFVTVDEALQKPDKTLVNIIGVVEQLWPVATTSGSDLQFTMAIQDRSVTESLGQGVKLKVKFFIGNERDAPKVEAIGDTVLLRGFKMMRNRGGNTLLKSWGSECIVFPSSTMPDPHFNDSYAAGQILNYSCKPANAKPPTAEQQMWAISLRHSLSPQQVSVTRLIPGRPGRELGKKFSHIKDIGPDQFFDLVVEVVRLYPVGQEMYVTDYTENNLLYRYNHPDENLDLDMERDGDTYGYTEPFANRQWPGPYGQMTLQIKLWEPHASLAFSKVREGDLVELKNVHVKMDRSGGKIEGALHQDQRYPDKVYIHKKLPSARAIEIKSRKEDYLARLKKPEQRGQAKQKRKEKKRKKGKPAVGYSEDQAGESDGKVNSHVKCERPQDPLMRLLDIESNDKRVYRTPSGFDCELPFINAAYRARVRVVDFWPQNLEDFSKSLEDREYNDINAESETQSSTSYSALSTGTQRWEWHFCLLVEDAKQRAGTKDPVRMPLLVFDKDAEYLLRLDATDLRKDNKALKELREKLFILWGNLEELKSAGQDPLEDEVAKKHSSNAFECCIQEAGAKAGTEAASDEPKYQRIYHLCGTTINRQSAINHPPSIFAMEASSWEREGSGGALFRPRQLPLESPSISSTVVRTSPYHAYLALLPAYETESLLADNIPNGKPSTIYYLEIASDGTLHEPEAFTSKLNGNCYWQGDDVHLAALRIRLETSVPYAQRIIVVENILPVVVELLGSSLNLRPRLFQQHVRDRWRSNDQSSRNAPQDADAMIPAVWIRPESFGVTIRVPRMIDAASLRPASSWQQKRLLSMLNDCDASPLLFQDAPVPCHPRVFEHVSMEILAEEEAQWTAIVLFPSSSDERLPFSRARKATREPAPPIPVSGYGENLSEFDARTEHFPQWQVEYQHLSDTPSERNDPFILAASLYAHALGYWEIHVNTLDRIVQSLNQVLSLMRSSPAGDTGEIYPQQDLKELILSNVSVLSDTLSHLESLIKLETLPGNRFSKLSVSSSALVNQHRSFAAFQARLTRNLPIVQHHIDVVLSQQHILLAHTQLLESRKGIEQADTVKRLTALAFIFIPISTATSVFGMNIQELNPNPRIWVFLVTCAGLLAFALMGAYWNRLCNFSAELWRRVKDNLDESMDRHRWR</sequence>
<dbReference type="InterPro" id="IPR011564">
    <property type="entry name" value="Telomer_end-bd_POT1/Cdc13"/>
</dbReference>
<evidence type="ECO:0000256" key="10">
    <source>
        <dbReference type="ARBA" id="ARBA00023125"/>
    </source>
</evidence>
<proteinExistence type="inferred from homology"/>
<keyword evidence="18" id="KW-1185">Reference proteome</keyword>
<comment type="subcellular location">
    <subcellularLocation>
        <location evidence="3">Chromosome</location>
        <location evidence="3">Telomere</location>
    </subcellularLocation>
    <subcellularLocation>
        <location evidence="2">Membrane</location>
        <topology evidence="2">Multi-pass membrane protein</topology>
    </subcellularLocation>
    <subcellularLocation>
        <location evidence="1">Nucleus</location>
    </subcellularLocation>
</comment>
<dbReference type="GO" id="GO:0016020">
    <property type="term" value="C:membrane"/>
    <property type="evidence" value="ECO:0007669"/>
    <property type="project" value="UniProtKB-SubCell"/>
</dbReference>
<feature type="compositionally biased region" description="Basic residues" evidence="13">
    <location>
        <begin position="354"/>
        <end position="367"/>
    </location>
</feature>
<dbReference type="SUPFAM" id="SSF144083">
    <property type="entry name" value="Magnesium transport protein CorA, transmembrane region"/>
    <property type="match status" value="1"/>
</dbReference>
<dbReference type="PANTHER" id="PTHR14513">
    <property type="entry name" value="PROTECTION OF TELOMERES 1"/>
    <property type="match status" value="1"/>
</dbReference>
<dbReference type="PANTHER" id="PTHR14513:SF0">
    <property type="entry name" value="PROTECTION OF TELOMERES PROTEIN 1"/>
    <property type="match status" value="1"/>
</dbReference>
<protein>
    <recommendedName>
        <fullName evidence="5">Protection of telomeres protein 1</fullName>
    </recommendedName>
</protein>
<dbReference type="InterPro" id="IPR045863">
    <property type="entry name" value="CorA_TM1_TM2"/>
</dbReference>
<dbReference type="FunFam" id="2.40.50.140:FF:000303">
    <property type="entry name" value="Protection of telomeres protein 1"/>
    <property type="match status" value="1"/>
</dbReference>
<evidence type="ECO:0000256" key="13">
    <source>
        <dbReference type="SAM" id="MobiDB-lite"/>
    </source>
</evidence>
<evidence type="ECO:0000256" key="7">
    <source>
        <dbReference type="ARBA" id="ARBA00022692"/>
    </source>
</evidence>
<evidence type="ECO:0000313" key="17">
    <source>
        <dbReference type="EMBL" id="KAF4308573.1"/>
    </source>
</evidence>
<dbReference type="EMBL" id="WWBZ02000022">
    <property type="protein sequence ID" value="KAF4308573.1"/>
    <property type="molecule type" value="Genomic_DNA"/>
</dbReference>
<dbReference type="GO" id="GO:0046873">
    <property type="term" value="F:metal ion transmembrane transporter activity"/>
    <property type="evidence" value="ECO:0007669"/>
    <property type="project" value="InterPro"/>
</dbReference>
<evidence type="ECO:0000256" key="14">
    <source>
        <dbReference type="SAM" id="Phobius"/>
    </source>
</evidence>
<feature type="transmembrane region" description="Helical" evidence="14">
    <location>
        <begin position="1080"/>
        <end position="1098"/>
    </location>
</feature>
<dbReference type="AlphaFoldDB" id="A0A8H4IY20"/>
<comment type="similarity">
    <text evidence="4">Belongs to the telombin family.</text>
</comment>
<feature type="transmembrane region" description="Helical" evidence="14">
    <location>
        <begin position="1110"/>
        <end position="1130"/>
    </location>
</feature>
<dbReference type="SUPFAM" id="SSF50249">
    <property type="entry name" value="Nucleic acid-binding proteins"/>
    <property type="match status" value="2"/>
</dbReference>
<evidence type="ECO:0000256" key="11">
    <source>
        <dbReference type="ARBA" id="ARBA00023136"/>
    </source>
</evidence>
<evidence type="ECO:0000256" key="3">
    <source>
        <dbReference type="ARBA" id="ARBA00004574"/>
    </source>
</evidence>
<dbReference type="Proteomes" id="UP000572817">
    <property type="component" value="Unassembled WGS sequence"/>
</dbReference>
<reference evidence="17" key="1">
    <citation type="submission" date="2020-04" db="EMBL/GenBank/DDBJ databases">
        <title>Genome Assembly and Annotation of Botryosphaeria dothidea sdau 11-99, a Latent Pathogen of Apple Fruit Ring Rot in China.</title>
        <authorList>
            <person name="Yu C."/>
            <person name="Diao Y."/>
            <person name="Lu Q."/>
            <person name="Zhao J."/>
            <person name="Cui S."/>
            <person name="Peng C."/>
            <person name="He B."/>
            <person name="Liu H."/>
        </authorList>
    </citation>
    <scope>NUCLEOTIDE SEQUENCE [LARGE SCALE GENOMIC DNA]</scope>
    <source>
        <strain evidence="17">Sdau11-99</strain>
    </source>
</reference>
<evidence type="ECO:0000259" key="15">
    <source>
        <dbReference type="Pfam" id="PF02765"/>
    </source>
</evidence>
<evidence type="ECO:0000256" key="6">
    <source>
        <dbReference type="ARBA" id="ARBA00022454"/>
    </source>
</evidence>
<feature type="domain" description="Telomeric single stranded DNA binding POT1/Cdc13" evidence="15">
    <location>
        <begin position="17"/>
        <end position="123"/>
    </location>
</feature>
<dbReference type="GO" id="GO:0098505">
    <property type="term" value="F:G-rich strand telomeric DNA binding"/>
    <property type="evidence" value="ECO:0007669"/>
    <property type="project" value="TreeGrafter"/>
</dbReference>
<evidence type="ECO:0000313" key="18">
    <source>
        <dbReference type="Proteomes" id="UP000572817"/>
    </source>
</evidence>
<accession>A0A8H4IY20</accession>
<dbReference type="OrthoDB" id="2186770at2759"/>
<evidence type="ECO:0000256" key="12">
    <source>
        <dbReference type="ARBA" id="ARBA00023242"/>
    </source>
</evidence>
<evidence type="ECO:0000256" key="1">
    <source>
        <dbReference type="ARBA" id="ARBA00004123"/>
    </source>
</evidence>
<dbReference type="GO" id="GO:0016233">
    <property type="term" value="P:telomere capping"/>
    <property type="evidence" value="ECO:0007669"/>
    <property type="project" value="TreeGrafter"/>
</dbReference>
<keyword evidence="10" id="KW-0238">DNA-binding</keyword>
<keyword evidence="11 14" id="KW-0472">Membrane</keyword>
<gene>
    <name evidence="17" type="ORF">GTA08_BOTSDO03777</name>
</gene>
<comment type="caution">
    <text evidence="17">The sequence shown here is derived from an EMBL/GenBank/DDBJ whole genome shotgun (WGS) entry which is preliminary data.</text>
</comment>
<evidence type="ECO:0000256" key="5">
    <source>
        <dbReference type="ARBA" id="ARBA00015253"/>
    </source>
</evidence>
<evidence type="ECO:0000256" key="4">
    <source>
        <dbReference type="ARBA" id="ARBA00008442"/>
    </source>
</evidence>
<evidence type="ECO:0000256" key="2">
    <source>
        <dbReference type="ARBA" id="ARBA00004141"/>
    </source>
</evidence>
<dbReference type="Gene3D" id="2.40.50.140">
    <property type="entry name" value="Nucleic acid-binding proteins"/>
    <property type="match status" value="3"/>
</dbReference>
<dbReference type="Pfam" id="PF02765">
    <property type="entry name" value="POT1"/>
    <property type="match status" value="1"/>
</dbReference>
<dbReference type="GO" id="GO:0010521">
    <property type="term" value="F:telomerase inhibitor activity"/>
    <property type="evidence" value="ECO:0007669"/>
    <property type="project" value="TreeGrafter"/>
</dbReference>